<dbReference type="Proteomes" id="UP000604475">
    <property type="component" value="Unassembled WGS sequence"/>
</dbReference>
<feature type="transmembrane region" description="Helical" evidence="1">
    <location>
        <begin position="168"/>
        <end position="188"/>
    </location>
</feature>
<feature type="transmembrane region" description="Helical" evidence="1">
    <location>
        <begin position="515"/>
        <end position="534"/>
    </location>
</feature>
<keyword evidence="3" id="KW-1185">Reference proteome</keyword>
<feature type="transmembrane region" description="Helical" evidence="1">
    <location>
        <begin position="28"/>
        <end position="48"/>
    </location>
</feature>
<evidence type="ECO:0000313" key="2">
    <source>
        <dbReference type="EMBL" id="MBL7628180.1"/>
    </source>
</evidence>
<feature type="transmembrane region" description="Helical" evidence="1">
    <location>
        <begin position="352"/>
        <end position="374"/>
    </location>
</feature>
<proteinExistence type="predicted"/>
<keyword evidence="1" id="KW-0472">Membrane</keyword>
<dbReference type="AlphaFoldDB" id="A0A937RFS5"/>
<organism evidence="2 3">
    <name type="scientific">Frankia nepalensis</name>
    <dbReference type="NCBI Taxonomy" id="1836974"/>
    <lineage>
        <taxon>Bacteria</taxon>
        <taxon>Bacillati</taxon>
        <taxon>Actinomycetota</taxon>
        <taxon>Actinomycetes</taxon>
        <taxon>Frankiales</taxon>
        <taxon>Frankiaceae</taxon>
        <taxon>Frankia</taxon>
    </lineage>
</organism>
<keyword evidence="1" id="KW-0812">Transmembrane</keyword>
<accession>A0A937RFS5</accession>
<dbReference type="RefSeq" id="WP_203005218.1">
    <property type="nucleotide sequence ID" value="NZ_JADWYU010000236.1"/>
</dbReference>
<feature type="transmembrane region" description="Helical" evidence="1">
    <location>
        <begin position="403"/>
        <end position="427"/>
    </location>
</feature>
<protein>
    <submittedName>
        <fullName evidence="2">ABC transporter permease</fullName>
    </submittedName>
</protein>
<evidence type="ECO:0000313" key="3">
    <source>
        <dbReference type="Proteomes" id="UP000604475"/>
    </source>
</evidence>
<dbReference type="EMBL" id="JAEACQ010000175">
    <property type="protein sequence ID" value="MBL7628180.1"/>
    <property type="molecule type" value="Genomic_DNA"/>
</dbReference>
<feature type="transmembrane region" description="Helical" evidence="1">
    <location>
        <begin position="439"/>
        <end position="461"/>
    </location>
</feature>
<feature type="transmembrane region" description="Helical" evidence="1">
    <location>
        <begin position="305"/>
        <end position="327"/>
    </location>
</feature>
<name>A0A937RFS5_9ACTN</name>
<evidence type="ECO:0000256" key="1">
    <source>
        <dbReference type="SAM" id="Phobius"/>
    </source>
</evidence>
<feature type="transmembrane region" description="Helical" evidence="1">
    <location>
        <begin position="468"/>
        <end position="495"/>
    </location>
</feature>
<gene>
    <name evidence="2" type="ORF">I7412_13680</name>
</gene>
<feature type="transmembrane region" description="Helical" evidence="1">
    <location>
        <begin position="246"/>
        <end position="268"/>
    </location>
</feature>
<reference evidence="2" key="1">
    <citation type="submission" date="2020-12" db="EMBL/GenBank/DDBJ databases">
        <title>Genomic characterization of non-nitrogen-fixing Frankia strains.</title>
        <authorList>
            <person name="Carlos-Shanley C."/>
            <person name="Guerra T."/>
            <person name="Hahn D."/>
        </authorList>
    </citation>
    <scope>NUCLEOTIDE SEQUENCE</scope>
    <source>
        <strain evidence="2">CN6</strain>
    </source>
</reference>
<feature type="transmembrane region" description="Helical" evidence="1">
    <location>
        <begin position="200"/>
        <end position="216"/>
    </location>
</feature>
<comment type="caution">
    <text evidence="2">The sequence shown here is derived from an EMBL/GenBank/DDBJ whole genome shotgun (WGS) entry which is preliminary data.</text>
</comment>
<sequence length="542" mass="55271">MTGRASGGSRPFAGTGRLLRLALRLDRLALALWLLTFVVLAAGVAAALDEYYPLEADRAQFAERARLTPAVLALTGPAVGLERAGGLLAWRIGALCVVLAGLMSIFTLVRHTRVEEETGRLDLVRSTPVGRLAPPAAALLVTAGANAALALALAATLVASGLPAGGSLVFGAAVGAGGLFFAAVAAVTAQLFTSARAAKAMATLLLGLAFLLRAIGDASNPTGAGLSWASPIGWAQRTGAFVHVRWWLFGLLFAAAGALLAVAFVLLVRRDVGSGVLAARLGRERASPRLASVSALGARLHRGGLATWTAGYAVAGAALGAVAHSVADLVSDNPAVRDMLARFGGGTQLVDAYLVAMFNLFGLAAAGYAVAAVWRIRAEEVAGRAEPLLATATGRTRFAASHLWFAFAGPALPLMAVGLATGITHGLRTGDVAGQTGRLLAAALVLLAGVWVFAGLATAAVGLAPRGFLAVWVALVACLLIGQLGPTLRLSQWIMDLSPYTHLPRLPGGESTPTPLVALPAVAVALTAAGLVGLRRRDLQPS</sequence>
<keyword evidence="1" id="KW-1133">Transmembrane helix</keyword>
<feature type="transmembrane region" description="Helical" evidence="1">
    <location>
        <begin position="129"/>
        <end position="162"/>
    </location>
</feature>
<feature type="transmembrane region" description="Helical" evidence="1">
    <location>
        <begin position="88"/>
        <end position="109"/>
    </location>
</feature>